<dbReference type="STRING" id="1437874.CSPHI_05130"/>
<dbReference type="EMBL" id="CP009248">
    <property type="protein sequence ID" value="APT90519.1"/>
    <property type="molecule type" value="Genomic_DNA"/>
</dbReference>
<gene>
    <name evidence="2" type="ORF">CSPHI_05130</name>
</gene>
<evidence type="ECO:0008006" key="4">
    <source>
        <dbReference type="Google" id="ProtNLM"/>
    </source>
</evidence>
<dbReference type="Gene3D" id="1.20.5.620">
    <property type="entry name" value="F1F0 ATP synthase subunit B, membrane domain"/>
    <property type="match status" value="1"/>
</dbReference>
<evidence type="ECO:0000313" key="2">
    <source>
        <dbReference type="EMBL" id="APT90519.1"/>
    </source>
</evidence>
<dbReference type="KEGG" id="csph:CSPHI_05130"/>
<feature type="region of interest" description="Disordered" evidence="1">
    <location>
        <begin position="224"/>
        <end position="246"/>
    </location>
</feature>
<accession>A0A1L7CXB8</accession>
<proteinExistence type="predicted"/>
<evidence type="ECO:0000256" key="1">
    <source>
        <dbReference type="SAM" id="MobiDB-lite"/>
    </source>
</evidence>
<organism evidence="2 3">
    <name type="scientific">Corynebacterium sphenisci DSM 44792</name>
    <dbReference type="NCBI Taxonomy" id="1437874"/>
    <lineage>
        <taxon>Bacteria</taxon>
        <taxon>Bacillati</taxon>
        <taxon>Actinomycetota</taxon>
        <taxon>Actinomycetes</taxon>
        <taxon>Mycobacteriales</taxon>
        <taxon>Corynebacteriaceae</taxon>
        <taxon>Corynebacterium</taxon>
    </lineage>
</organism>
<dbReference type="AlphaFoldDB" id="A0A1L7CXB8"/>
<dbReference type="RefSeq" id="WP_075691777.1">
    <property type="nucleotide sequence ID" value="NZ_CP009248.1"/>
</dbReference>
<feature type="compositionally biased region" description="Basic and acidic residues" evidence="1">
    <location>
        <begin position="235"/>
        <end position="246"/>
    </location>
</feature>
<protein>
    <recommendedName>
        <fullName evidence="4">Cell division initiation protein</fullName>
    </recommendedName>
</protein>
<reference evidence="2 3" key="1">
    <citation type="submission" date="2014-08" db="EMBL/GenBank/DDBJ databases">
        <title>Complete genome sequence of Corynebacterium sphenisci CECT 5990(T) (=DSM 44792(T)), isolated from healthy wild penguins.</title>
        <authorList>
            <person name="Ruckert C."/>
            <person name="Albersmeier A."/>
            <person name="Winkler A."/>
            <person name="Kalinowski J."/>
        </authorList>
    </citation>
    <scope>NUCLEOTIDE SEQUENCE [LARGE SCALE GENOMIC DNA]</scope>
    <source>
        <strain evidence="2 3">DSM 44792</strain>
    </source>
</reference>
<dbReference type="OrthoDB" id="3291843at2"/>
<dbReference type="Proteomes" id="UP000185469">
    <property type="component" value="Chromosome"/>
</dbReference>
<sequence length="246" mass="27575">MYRVFECLDQLNQIVEEAYGVPMTPNCMVPRRDVRILLDELRDALPAEIDDAQDVLDQRDEILREAQQRATTTVADADAEATRLVEEATGRAERTIADAEERAHVTVAKAQEEATRRREDADREYREVTERAAAEADRLVTAGNEAYDRSIDEALAEQRRLISESEVVRGAHEEARRVTDAAHADSKRLRGECDVYVDNKLAEFEDALSTTLRAVGRDRAALRQGAGASGAYGREPAEGEGRDYRR</sequence>
<name>A0A1L7CXB8_9CORY</name>
<feature type="region of interest" description="Disordered" evidence="1">
    <location>
        <begin position="107"/>
        <end position="126"/>
    </location>
</feature>
<keyword evidence="3" id="KW-1185">Reference proteome</keyword>
<evidence type="ECO:0000313" key="3">
    <source>
        <dbReference type="Proteomes" id="UP000185469"/>
    </source>
</evidence>